<dbReference type="InterPro" id="IPR043129">
    <property type="entry name" value="ATPase_NBD"/>
</dbReference>
<dbReference type="PROSITE" id="PS01036">
    <property type="entry name" value="HSP70_3"/>
    <property type="match status" value="2"/>
</dbReference>
<dbReference type="Pfam" id="PF00012">
    <property type="entry name" value="HSP70"/>
    <property type="match status" value="2"/>
</dbReference>
<dbReference type="GO" id="GO:0005524">
    <property type="term" value="F:ATP binding"/>
    <property type="evidence" value="ECO:0007669"/>
    <property type="project" value="UniProtKB-KW"/>
</dbReference>
<organism evidence="4 5">
    <name type="scientific">Megalurothrips usitatus</name>
    <name type="common">bean blossom thrips</name>
    <dbReference type="NCBI Taxonomy" id="439358"/>
    <lineage>
        <taxon>Eukaryota</taxon>
        <taxon>Metazoa</taxon>
        <taxon>Ecdysozoa</taxon>
        <taxon>Arthropoda</taxon>
        <taxon>Hexapoda</taxon>
        <taxon>Insecta</taxon>
        <taxon>Pterygota</taxon>
        <taxon>Neoptera</taxon>
        <taxon>Paraneoptera</taxon>
        <taxon>Thysanoptera</taxon>
        <taxon>Terebrantia</taxon>
        <taxon>Thripoidea</taxon>
        <taxon>Thripidae</taxon>
        <taxon>Megalurothrips</taxon>
    </lineage>
</organism>
<dbReference type="GO" id="GO:0006950">
    <property type="term" value="P:response to stress"/>
    <property type="evidence" value="ECO:0007669"/>
    <property type="project" value="UniProtKB-ARBA"/>
</dbReference>
<sequence length="967" mass="105797">MAEAPPAIGIDLGTTYSVVSVFRKRKVEIIQNDAGSRTTPSYVAFTDDKEYVGQAAKELATSNTLFDSKRLLGRRFDDAELEKDLENWPFTVKNDGGVPKYEITLDGIPQMISPEEISSKILKAMKITAEESFGHECEVMKAVVTVPAYFNDSQRQATMTAGRLAGLEVIAILNEPTAAAMAFGFGAKKNSTTLIFDLGGGTFDVTVLKIRGDNFNTLAHGGDTHLGGQDFDNILLTHVLDDIEKKEGVRINRDDDIEVFHEIRAQCELVKRRLSTLPQATINVFLSRHGKGYRREISRAFFEDLCTPFFKRAIDILPGVLKDAGVTKEQIDEVVLVGGSTRIPKVRSMLQQFFDGKELNKSINPDEAVAHGAALHAAALVGDRSAAGNEVQLREEAARRPGPKMAPGGAAAASPRKIAAAVSARRSTGPPIGIDLGTTYSVVAVCRKGKVDVIANDSGSRTTPSVVAFLDGESFVGDAAKDLPASHRVFDAKRLLGRPWKDLDVQKDKKHWPFEVLEKNGVPRIRVKVTSDKETFAPEEISAMVLRSLKETAQNFLGGPVSRAVITVPAYFNERQRQATVDAGKIAGLEVMSIINEPTAAAIAYGLDRKSTAKRTIFIFDLGGGTFDVSVVTIQGSDFTVLASDGDTHLGGQDFDVRLMEHFLKDINSRHGISQLDMESSQELRAACELAKRKLSTQAEASTTLFFSRYNIRYSLAVTRARFEDLCGDLFRKAMDITRRVMLEAEVPFSAIDEVVLVGGSTRIPKVRAMLSELFGGKELRQSINPDEAVAHGAAVRAAVLAGDEFVSRLVQLRDVTPLSLGVSVVGDRFSVIIPRNSQIPCERTERYYTVCDYQTSISSKIYQGERRMVRDNHCLDKEYCVDVPAMPAGEAKVDVTFRLDSDGLLTVTCVEPTTGARQRLTISRAEAALGAGDVQAMVERAERLRGEDRAAEEAVLRQLRAMNLRV</sequence>
<evidence type="ECO:0000313" key="5">
    <source>
        <dbReference type="Proteomes" id="UP001075354"/>
    </source>
</evidence>
<comment type="similarity">
    <text evidence="1">Belongs to the heat shock protein 70 family.</text>
</comment>
<accession>A0AAV7XWP1</accession>
<dbReference type="Proteomes" id="UP001075354">
    <property type="component" value="Chromosome 2"/>
</dbReference>
<dbReference type="PANTHER" id="PTHR19375">
    <property type="entry name" value="HEAT SHOCK PROTEIN 70KDA"/>
    <property type="match status" value="1"/>
</dbReference>
<dbReference type="PROSITE" id="PS00297">
    <property type="entry name" value="HSP70_1"/>
    <property type="match status" value="2"/>
</dbReference>
<dbReference type="InterPro" id="IPR018181">
    <property type="entry name" value="Heat_shock_70_CS"/>
</dbReference>
<dbReference type="Gene3D" id="2.60.34.10">
    <property type="entry name" value="Substrate Binding Domain Of DNAk, Chain A, domain 1"/>
    <property type="match status" value="1"/>
</dbReference>
<evidence type="ECO:0008006" key="6">
    <source>
        <dbReference type="Google" id="ProtNLM"/>
    </source>
</evidence>
<reference evidence="4" key="1">
    <citation type="submission" date="2022-12" db="EMBL/GenBank/DDBJ databases">
        <title>Chromosome-level genome assembly of the bean flower thrips Megalurothrips usitatus.</title>
        <authorList>
            <person name="Ma L."/>
            <person name="Liu Q."/>
            <person name="Li H."/>
            <person name="Cai W."/>
        </authorList>
    </citation>
    <scope>NUCLEOTIDE SEQUENCE</scope>
    <source>
        <strain evidence="4">Cailab_2022a</strain>
    </source>
</reference>
<comment type="caution">
    <text evidence="4">The sequence shown here is derived from an EMBL/GenBank/DDBJ whole genome shotgun (WGS) entry which is preliminary data.</text>
</comment>
<evidence type="ECO:0000256" key="3">
    <source>
        <dbReference type="ARBA" id="ARBA00022840"/>
    </source>
</evidence>
<keyword evidence="2" id="KW-0547">Nucleotide-binding</keyword>
<evidence type="ECO:0000256" key="1">
    <source>
        <dbReference type="ARBA" id="ARBA00007381"/>
    </source>
</evidence>
<dbReference type="EMBL" id="JAPTSV010000002">
    <property type="protein sequence ID" value="KAJ1530964.1"/>
    <property type="molecule type" value="Genomic_DNA"/>
</dbReference>
<dbReference type="Gene3D" id="3.30.30.30">
    <property type="match status" value="2"/>
</dbReference>
<evidence type="ECO:0000256" key="2">
    <source>
        <dbReference type="ARBA" id="ARBA00022741"/>
    </source>
</evidence>
<dbReference type="FunFam" id="3.30.420.40:FF:000004">
    <property type="entry name" value="Molecular chaperone DnaK"/>
    <property type="match status" value="2"/>
</dbReference>
<gene>
    <name evidence="4" type="ORF">ONE63_005800</name>
</gene>
<dbReference type="FunFam" id="3.30.30.30:FF:000001">
    <property type="entry name" value="heat shock 70 kDa protein-like"/>
    <property type="match status" value="2"/>
</dbReference>
<dbReference type="InterPro" id="IPR029047">
    <property type="entry name" value="HSP70_peptide-bd_sf"/>
</dbReference>
<dbReference type="SUPFAM" id="SSF53067">
    <property type="entry name" value="Actin-like ATPase domain"/>
    <property type="match status" value="4"/>
</dbReference>
<proteinExistence type="inferred from homology"/>
<name>A0AAV7XWP1_9NEOP</name>
<dbReference type="PRINTS" id="PR00301">
    <property type="entry name" value="HEATSHOCK70"/>
</dbReference>
<dbReference type="AlphaFoldDB" id="A0AAV7XWP1"/>
<dbReference type="Gene3D" id="3.90.640.10">
    <property type="entry name" value="Actin, Chain A, domain 4"/>
    <property type="match status" value="2"/>
</dbReference>
<dbReference type="PROSITE" id="PS00329">
    <property type="entry name" value="HSP70_2"/>
    <property type="match status" value="2"/>
</dbReference>
<keyword evidence="3" id="KW-0067">ATP-binding</keyword>
<dbReference type="FunFam" id="3.90.640.10:FF:000003">
    <property type="entry name" value="Molecular chaperone DnaK"/>
    <property type="match status" value="2"/>
</dbReference>
<dbReference type="CDD" id="cd24028">
    <property type="entry name" value="ASKHA_NBD_HSP70_HSPA1-like"/>
    <property type="match status" value="2"/>
</dbReference>
<dbReference type="InterPro" id="IPR013126">
    <property type="entry name" value="Hsp_70_fam"/>
</dbReference>
<dbReference type="GO" id="GO:0140662">
    <property type="term" value="F:ATP-dependent protein folding chaperone"/>
    <property type="evidence" value="ECO:0007669"/>
    <property type="project" value="InterPro"/>
</dbReference>
<dbReference type="SUPFAM" id="SSF100920">
    <property type="entry name" value="Heat shock protein 70kD (HSP70), peptide-binding domain"/>
    <property type="match status" value="1"/>
</dbReference>
<keyword evidence="5" id="KW-1185">Reference proteome</keyword>
<dbReference type="Gene3D" id="3.30.420.40">
    <property type="match status" value="4"/>
</dbReference>
<protein>
    <recommendedName>
        <fullName evidence="6">Heat shock 70 kDa protein-like</fullName>
    </recommendedName>
</protein>
<evidence type="ECO:0000313" key="4">
    <source>
        <dbReference type="EMBL" id="KAJ1530964.1"/>
    </source>
</evidence>